<dbReference type="Proteomes" id="UP000611500">
    <property type="component" value="Unassembled WGS sequence"/>
</dbReference>
<organism evidence="1 2">
    <name type="scientific">Pseudodonghicola xiamenensis</name>
    <dbReference type="NCBI Taxonomy" id="337702"/>
    <lineage>
        <taxon>Bacteria</taxon>
        <taxon>Pseudomonadati</taxon>
        <taxon>Pseudomonadota</taxon>
        <taxon>Alphaproteobacteria</taxon>
        <taxon>Rhodobacterales</taxon>
        <taxon>Paracoccaceae</taxon>
        <taxon>Pseudodonghicola</taxon>
    </lineage>
</organism>
<evidence type="ECO:0000313" key="1">
    <source>
        <dbReference type="EMBL" id="GHG92963.1"/>
    </source>
</evidence>
<proteinExistence type="predicted"/>
<dbReference type="EMBL" id="BNAP01000010">
    <property type="protein sequence ID" value="GHG92963.1"/>
    <property type="molecule type" value="Genomic_DNA"/>
</dbReference>
<keyword evidence="2" id="KW-1185">Reference proteome</keyword>
<protein>
    <submittedName>
        <fullName evidence="1">Uncharacterized protein</fullName>
    </submittedName>
</protein>
<evidence type="ECO:0000313" key="2">
    <source>
        <dbReference type="Proteomes" id="UP000611500"/>
    </source>
</evidence>
<reference evidence="1" key="1">
    <citation type="journal article" date="2014" name="Int. J. Syst. Evol. Microbiol.">
        <title>Complete genome sequence of Corynebacterium casei LMG S-19264T (=DSM 44701T), isolated from a smear-ripened cheese.</title>
        <authorList>
            <consortium name="US DOE Joint Genome Institute (JGI-PGF)"/>
            <person name="Walter F."/>
            <person name="Albersmeier A."/>
            <person name="Kalinowski J."/>
            <person name="Ruckert C."/>
        </authorList>
    </citation>
    <scope>NUCLEOTIDE SEQUENCE</scope>
    <source>
        <strain evidence="1">CGMCC 1.7081</strain>
    </source>
</reference>
<gene>
    <name evidence="1" type="ORF">GCM10010961_25130</name>
</gene>
<comment type="caution">
    <text evidence="1">The sequence shown here is derived from an EMBL/GenBank/DDBJ whole genome shotgun (WGS) entry which is preliminary data.</text>
</comment>
<accession>A0A8J3MCP3</accession>
<dbReference type="AlphaFoldDB" id="A0A8J3MCP3"/>
<reference evidence="1" key="2">
    <citation type="submission" date="2020-09" db="EMBL/GenBank/DDBJ databases">
        <authorList>
            <person name="Sun Q."/>
            <person name="Zhou Y."/>
        </authorList>
    </citation>
    <scope>NUCLEOTIDE SEQUENCE</scope>
    <source>
        <strain evidence="1">CGMCC 1.7081</strain>
    </source>
</reference>
<name>A0A8J3MCP3_9RHOB</name>
<sequence>MPSPGEGYVAAARGDAEAFKLQAAYLGHGAAGAVEAWLRLPAPRDEEMLLTSIEAMYPAWLAPVMKGST</sequence>